<dbReference type="GeneID" id="73045517"/>
<keyword evidence="2" id="KW-1133">Transmembrane helix</keyword>
<evidence type="ECO:0000313" key="5">
    <source>
        <dbReference type="Proteomes" id="UP001595945"/>
    </source>
</evidence>
<evidence type="ECO:0000256" key="2">
    <source>
        <dbReference type="SAM" id="Phobius"/>
    </source>
</evidence>
<accession>A0ABD5PY36</accession>
<dbReference type="Proteomes" id="UP001595945">
    <property type="component" value="Unassembled WGS sequence"/>
</dbReference>
<dbReference type="RefSeq" id="WP_254267095.1">
    <property type="nucleotide sequence ID" value="NZ_CP100400.1"/>
</dbReference>
<feature type="transmembrane region" description="Helical" evidence="2">
    <location>
        <begin position="12"/>
        <end position="29"/>
    </location>
</feature>
<organism evidence="4 5">
    <name type="scientific">Halorussus aquaticus</name>
    <dbReference type="NCBI Taxonomy" id="2953748"/>
    <lineage>
        <taxon>Archaea</taxon>
        <taxon>Methanobacteriati</taxon>
        <taxon>Methanobacteriota</taxon>
        <taxon>Stenosarchaea group</taxon>
        <taxon>Halobacteria</taxon>
        <taxon>Halobacteriales</taxon>
        <taxon>Haladaptataceae</taxon>
        <taxon>Halorussus</taxon>
    </lineage>
</organism>
<protein>
    <submittedName>
        <fullName evidence="4">SHOCT domain-containing protein</fullName>
    </submittedName>
</protein>
<sequence>MDDSLDDENALVNLTVFVVLGVGLTALFLGYEWFWMAFVLGFGVLLPMVKVLTDRFGDDAVPDERDHRPETRTADEPESKQDALDTLRDRYARGDLTEAEFERKVEALLETETPESARDHVRRSRSRTDRDADDATFETDENA</sequence>
<dbReference type="Pfam" id="PF09851">
    <property type="entry name" value="SHOCT"/>
    <property type="match status" value="1"/>
</dbReference>
<keyword evidence="2" id="KW-0472">Membrane</keyword>
<dbReference type="InterPro" id="IPR018649">
    <property type="entry name" value="SHOCT"/>
</dbReference>
<evidence type="ECO:0000259" key="3">
    <source>
        <dbReference type="Pfam" id="PF09851"/>
    </source>
</evidence>
<name>A0ABD5PY36_9EURY</name>
<gene>
    <name evidence="4" type="ORF">ACFO9K_04070</name>
</gene>
<keyword evidence="5" id="KW-1185">Reference proteome</keyword>
<feature type="domain" description="SHOCT" evidence="3">
    <location>
        <begin position="82"/>
        <end position="109"/>
    </location>
</feature>
<proteinExistence type="predicted"/>
<evidence type="ECO:0000313" key="4">
    <source>
        <dbReference type="EMBL" id="MFC4823432.1"/>
    </source>
</evidence>
<feature type="region of interest" description="Disordered" evidence="1">
    <location>
        <begin position="107"/>
        <end position="143"/>
    </location>
</feature>
<feature type="compositionally biased region" description="Acidic residues" evidence="1">
    <location>
        <begin position="131"/>
        <end position="143"/>
    </location>
</feature>
<evidence type="ECO:0000256" key="1">
    <source>
        <dbReference type="SAM" id="MobiDB-lite"/>
    </source>
</evidence>
<comment type="caution">
    <text evidence="4">The sequence shown here is derived from an EMBL/GenBank/DDBJ whole genome shotgun (WGS) entry which is preliminary data.</text>
</comment>
<dbReference type="EMBL" id="JBHSHT010000001">
    <property type="protein sequence ID" value="MFC4823432.1"/>
    <property type="molecule type" value="Genomic_DNA"/>
</dbReference>
<dbReference type="AlphaFoldDB" id="A0ABD5PY36"/>
<keyword evidence="2" id="KW-0812">Transmembrane</keyword>
<reference evidence="4 5" key="1">
    <citation type="journal article" date="2019" name="Int. J. Syst. Evol. Microbiol.">
        <title>The Global Catalogue of Microorganisms (GCM) 10K type strain sequencing project: providing services to taxonomists for standard genome sequencing and annotation.</title>
        <authorList>
            <consortium name="The Broad Institute Genomics Platform"/>
            <consortium name="The Broad Institute Genome Sequencing Center for Infectious Disease"/>
            <person name="Wu L."/>
            <person name="Ma J."/>
        </authorList>
    </citation>
    <scope>NUCLEOTIDE SEQUENCE [LARGE SCALE GENOMIC DNA]</scope>
    <source>
        <strain evidence="4 5">XZYJ18</strain>
    </source>
</reference>
<feature type="region of interest" description="Disordered" evidence="1">
    <location>
        <begin position="58"/>
        <end position="85"/>
    </location>
</feature>